<sequence>MSAAPLPGGTAMPEGMALHEARDGAVLTLTLDYAARRNALAVPLRERMAEVLEAAEGDAAIRAVVVTGAGGVFCSGGDISGMDVQDALSGRERLRRAHRTIRLLAAGSKPVVAAVEGWCVGAGLSLACACDLIVAAEDARFMAGFGKVGLMGDLGLPFTLPARVGAGRARRILMLHEQVTATQAERIGLVDEVVQPGQALAVATERARFLAEQAPAPMALTKAMLSAGLDAALEVERHYQTTLFLSADHREGRAAFLEKRAPRFGGG</sequence>
<accession>A0ABV6IWI4</accession>
<keyword evidence="3" id="KW-1185">Reference proteome</keyword>
<dbReference type="SUPFAM" id="SSF52096">
    <property type="entry name" value="ClpP/crotonase"/>
    <property type="match status" value="1"/>
</dbReference>
<dbReference type="Gene3D" id="3.90.226.10">
    <property type="entry name" value="2-enoyl-CoA Hydratase, Chain A, domain 1"/>
    <property type="match status" value="1"/>
</dbReference>
<evidence type="ECO:0000256" key="1">
    <source>
        <dbReference type="ARBA" id="ARBA00005254"/>
    </source>
</evidence>
<comment type="caution">
    <text evidence="2">The sequence shown here is derived from an EMBL/GenBank/DDBJ whole genome shotgun (WGS) entry which is preliminary data.</text>
</comment>
<gene>
    <name evidence="2" type="ORF">ACFFIC_20895</name>
</gene>
<dbReference type="InterPro" id="IPR029045">
    <property type="entry name" value="ClpP/crotonase-like_dom_sf"/>
</dbReference>
<comment type="similarity">
    <text evidence="1">Belongs to the enoyl-CoA hydratase/isomerase family.</text>
</comment>
<dbReference type="InterPro" id="IPR001753">
    <property type="entry name" value="Enoyl-CoA_hydra/iso"/>
</dbReference>
<dbReference type="Proteomes" id="UP001589789">
    <property type="component" value="Unassembled WGS sequence"/>
</dbReference>
<protein>
    <submittedName>
        <fullName evidence="2">Enoyl-CoA hydratase/isomerase family protein</fullName>
    </submittedName>
</protein>
<dbReference type="InterPro" id="IPR014748">
    <property type="entry name" value="Enoyl-CoA_hydra_C"/>
</dbReference>
<reference evidence="2 3" key="1">
    <citation type="submission" date="2024-09" db="EMBL/GenBank/DDBJ databases">
        <authorList>
            <person name="Sun Q."/>
            <person name="Mori K."/>
        </authorList>
    </citation>
    <scope>NUCLEOTIDE SEQUENCE [LARGE SCALE GENOMIC DNA]</scope>
    <source>
        <strain evidence="2 3">CCM 7468</strain>
    </source>
</reference>
<dbReference type="CDD" id="cd06558">
    <property type="entry name" value="crotonase-like"/>
    <property type="match status" value="1"/>
</dbReference>
<evidence type="ECO:0000313" key="2">
    <source>
        <dbReference type="EMBL" id="MFC0387979.1"/>
    </source>
</evidence>
<dbReference type="Gene3D" id="1.10.12.10">
    <property type="entry name" value="Lyase 2-enoyl-coa Hydratase, Chain A, domain 2"/>
    <property type="match status" value="1"/>
</dbReference>
<dbReference type="PANTHER" id="PTHR43459">
    <property type="entry name" value="ENOYL-COA HYDRATASE"/>
    <property type="match status" value="1"/>
</dbReference>
<organism evidence="2 3">
    <name type="scientific">Muricoccus vinaceus</name>
    <dbReference type="NCBI Taxonomy" id="424704"/>
    <lineage>
        <taxon>Bacteria</taxon>
        <taxon>Pseudomonadati</taxon>
        <taxon>Pseudomonadota</taxon>
        <taxon>Alphaproteobacteria</taxon>
        <taxon>Acetobacterales</taxon>
        <taxon>Roseomonadaceae</taxon>
        <taxon>Muricoccus</taxon>
    </lineage>
</organism>
<name>A0ABV6IWI4_9PROT</name>
<dbReference type="Pfam" id="PF00378">
    <property type="entry name" value="ECH_1"/>
    <property type="match status" value="1"/>
</dbReference>
<dbReference type="RefSeq" id="WP_377053951.1">
    <property type="nucleotide sequence ID" value="NZ_JBHLVZ010000074.1"/>
</dbReference>
<evidence type="ECO:0000313" key="3">
    <source>
        <dbReference type="Proteomes" id="UP001589789"/>
    </source>
</evidence>
<dbReference type="EMBL" id="JBHLVZ010000074">
    <property type="protein sequence ID" value="MFC0387979.1"/>
    <property type="molecule type" value="Genomic_DNA"/>
</dbReference>
<dbReference type="PANTHER" id="PTHR43459:SF1">
    <property type="entry name" value="EG:BACN32G11.4 PROTEIN"/>
    <property type="match status" value="1"/>
</dbReference>
<proteinExistence type="inferred from homology"/>